<proteinExistence type="predicted"/>
<dbReference type="Proteomes" id="UP000515871">
    <property type="component" value="Chromosome"/>
</dbReference>
<accession>A0ABX6SU08</accession>
<name>A0ABX6SU08_9ACTN</name>
<dbReference type="InterPro" id="IPR000914">
    <property type="entry name" value="SBP_5_dom"/>
</dbReference>
<evidence type="ECO:0000256" key="2">
    <source>
        <dbReference type="SAM" id="SignalP"/>
    </source>
</evidence>
<dbReference type="Pfam" id="PF00496">
    <property type="entry name" value="SBP_bac_5"/>
    <property type="match status" value="1"/>
</dbReference>
<sequence length="505" mass="53564">MTIRSRWGAAASAVLLTVLAACGGGGGSGDSDRALRVAAASDASSLDPIRGNAGTDHVLLYPLYDTLVSYSTGLEPEPGLAESWEQKSPTELTLKLREGLTFHDGEPLDAEAVVYNAERALGEGSNIQADLASVEKVTADDELTVTYHLKAADASLLLVLADRAGMMVSPKAAEAASGDLSTKPVGAGGWKFKEWKRGSVLKVTKFADYWDTDAERVSAIDFNIIPEPKTRVTSLRSGQQDVAMEISPSDSDALDKADNVSLDASPRVNLNQVYLNKAAPELSDPDVRKALSLAINREALLKSGYFGRGVIADGIVPGGDYWAAPPASVKSEYDPDRAKQLLAQAGKSDLSFDMIANADSATIRVAEILKEQWAAVGVTVNLRPLEIVQATNDYFNDRKAPALLSQWTGRPDPAMSYRLMFSGEGYFNTSDEGTPGLEKALGQADVSTEPQARKPGLDAAAEAVFADTPWLPLVFGDSLVGLGDDVKGFEGNLLGKPKFIGVSLG</sequence>
<evidence type="ECO:0000259" key="3">
    <source>
        <dbReference type="Pfam" id="PF00496"/>
    </source>
</evidence>
<gene>
    <name evidence="4" type="ORF">H9L21_02720</name>
</gene>
<dbReference type="SUPFAM" id="SSF53850">
    <property type="entry name" value="Periplasmic binding protein-like II"/>
    <property type="match status" value="1"/>
</dbReference>
<feature type="chain" id="PRO_5047427226" evidence="2">
    <location>
        <begin position="21"/>
        <end position="505"/>
    </location>
</feature>
<organism evidence="4 5">
    <name type="scientific">Aeromicrobium senzhongii</name>
    <dbReference type="NCBI Taxonomy" id="2663859"/>
    <lineage>
        <taxon>Bacteria</taxon>
        <taxon>Bacillati</taxon>
        <taxon>Actinomycetota</taxon>
        <taxon>Actinomycetes</taxon>
        <taxon>Propionibacteriales</taxon>
        <taxon>Nocardioidaceae</taxon>
        <taxon>Aeromicrobium</taxon>
    </lineage>
</organism>
<evidence type="ECO:0000256" key="1">
    <source>
        <dbReference type="ARBA" id="ARBA00022729"/>
    </source>
</evidence>
<dbReference type="InterPro" id="IPR039424">
    <property type="entry name" value="SBP_5"/>
</dbReference>
<dbReference type="PIRSF" id="PIRSF002741">
    <property type="entry name" value="MppA"/>
    <property type="match status" value="1"/>
</dbReference>
<dbReference type="Gene3D" id="3.10.105.10">
    <property type="entry name" value="Dipeptide-binding Protein, Domain 3"/>
    <property type="match status" value="1"/>
</dbReference>
<feature type="signal peptide" evidence="2">
    <location>
        <begin position="1"/>
        <end position="20"/>
    </location>
</feature>
<evidence type="ECO:0000313" key="4">
    <source>
        <dbReference type="EMBL" id="QNL94889.1"/>
    </source>
</evidence>
<dbReference type="InterPro" id="IPR030678">
    <property type="entry name" value="Peptide/Ni-bd"/>
</dbReference>
<dbReference type="Gene3D" id="3.40.190.10">
    <property type="entry name" value="Periplasmic binding protein-like II"/>
    <property type="match status" value="1"/>
</dbReference>
<dbReference type="PROSITE" id="PS51257">
    <property type="entry name" value="PROKAR_LIPOPROTEIN"/>
    <property type="match status" value="1"/>
</dbReference>
<dbReference type="Gene3D" id="3.90.76.10">
    <property type="entry name" value="Dipeptide-binding Protein, Domain 1"/>
    <property type="match status" value="1"/>
</dbReference>
<protein>
    <submittedName>
        <fullName evidence="4">ABC transporter substrate-binding protein</fullName>
    </submittedName>
</protein>
<keyword evidence="5" id="KW-1185">Reference proteome</keyword>
<keyword evidence="1 2" id="KW-0732">Signal</keyword>
<dbReference type="EMBL" id="CP060587">
    <property type="protein sequence ID" value="QNL94889.1"/>
    <property type="molecule type" value="Genomic_DNA"/>
</dbReference>
<evidence type="ECO:0000313" key="5">
    <source>
        <dbReference type="Proteomes" id="UP000515871"/>
    </source>
</evidence>
<dbReference type="PANTHER" id="PTHR30290:SF38">
    <property type="entry name" value="D,D-DIPEPTIDE-BINDING PERIPLASMIC PROTEIN DDPA-RELATED"/>
    <property type="match status" value="1"/>
</dbReference>
<reference evidence="4 5" key="1">
    <citation type="submission" date="2020-08" db="EMBL/GenBank/DDBJ databases">
        <title>Novel species in genus Aeromicrobium.</title>
        <authorList>
            <person name="Zhang G."/>
        </authorList>
    </citation>
    <scope>NUCLEOTIDE SEQUENCE [LARGE SCALE GENOMIC DNA]</scope>
    <source>
        <strain evidence="5">zg-629</strain>
    </source>
</reference>
<dbReference type="RefSeq" id="WP_154595792.1">
    <property type="nucleotide sequence ID" value="NZ_CP060587.1"/>
</dbReference>
<feature type="domain" description="Solute-binding protein family 5" evidence="3">
    <location>
        <begin position="75"/>
        <end position="425"/>
    </location>
</feature>
<dbReference type="PANTHER" id="PTHR30290">
    <property type="entry name" value="PERIPLASMIC BINDING COMPONENT OF ABC TRANSPORTER"/>
    <property type="match status" value="1"/>
</dbReference>